<dbReference type="EMBL" id="QXFW01007114">
    <property type="protein sequence ID" value="KAE8957738.1"/>
    <property type="molecule type" value="Genomic_DNA"/>
</dbReference>
<comment type="caution">
    <text evidence="2">The sequence shown here is derived from an EMBL/GenBank/DDBJ whole genome shotgun (WGS) entry which is preliminary data.</text>
</comment>
<evidence type="ECO:0000313" key="3">
    <source>
        <dbReference type="Proteomes" id="UP000460718"/>
    </source>
</evidence>
<accession>A0A6A3GRQ6</accession>
<dbReference type="AlphaFoldDB" id="A0A6A3GRQ6"/>
<protein>
    <submittedName>
        <fullName evidence="2">Uncharacterized protein</fullName>
    </submittedName>
</protein>
<feature type="region of interest" description="Disordered" evidence="1">
    <location>
        <begin position="1"/>
        <end position="46"/>
    </location>
</feature>
<sequence>MEEVVRSAQKAGAAKRKAAREKKERSLIQDQPPVQTKCRRTGKPDASWRPVTVSLVWVNPKWRLREASTWMSPEWRDVSGKDAEALELLEEKAPPDLQLSTDVQATAATSSQRLRAEEAKTYVAKQGSRWEQVRSDTSSPALGAVCLAKLSVGLSAVARCHTCNAQVYGHSRESG</sequence>
<proteinExistence type="predicted"/>
<reference evidence="2 3" key="1">
    <citation type="submission" date="2018-09" db="EMBL/GenBank/DDBJ databases">
        <title>Genomic investigation of the strawberry pathogen Phytophthora fragariae indicates pathogenicity is determined by transcriptional variation in three key races.</title>
        <authorList>
            <person name="Adams T.M."/>
            <person name="Armitage A.D."/>
            <person name="Sobczyk M.K."/>
            <person name="Bates H.J."/>
            <person name="Dunwell J.M."/>
            <person name="Nellist C.F."/>
            <person name="Harrison R.J."/>
        </authorList>
    </citation>
    <scope>NUCLEOTIDE SEQUENCE [LARGE SCALE GENOMIC DNA]</scope>
    <source>
        <strain evidence="2 3">SCRP245</strain>
    </source>
</reference>
<dbReference type="Proteomes" id="UP000460718">
    <property type="component" value="Unassembled WGS sequence"/>
</dbReference>
<evidence type="ECO:0000313" key="2">
    <source>
        <dbReference type="EMBL" id="KAE8957738.1"/>
    </source>
</evidence>
<organism evidence="2 3">
    <name type="scientific">Phytophthora fragariae</name>
    <dbReference type="NCBI Taxonomy" id="53985"/>
    <lineage>
        <taxon>Eukaryota</taxon>
        <taxon>Sar</taxon>
        <taxon>Stramenopiles</taxon>
        <taxon>Oomycota</taxon>
        <taxon>Peronosporomycetes</taxon>
        <taxon>Peronosporales</taxon>
        <taxon>Peronosporaceae</taxon>
        <taxon>Phytophthora</taxon>
    </lineage>
</organism>
<name>A0A6A3GRQ6_9STRA</name>
<evidence type="ECO:0000256" key="1">
    <source>
        <dbReference type="SAM" id="MobiDB-lite"/>
    </source>
</evidence>
<gene>
    <name evidence="2" type="ORF">PF011_g31037</name>
</gene>